<evidence type="ECO:0000256" key="6">
    <source>
        <dbReference type="ARBA" id="ARBA00022679"/>
    </source>
</evidence>
<organism evidence="16 17">
    <name type="scientific">Falsiroseomonas bella</name>
    <dbReference type="NCBI Taxonomy" id="2184016"/>
    <lineage>
        <taxon>Bacteria</taxon>
        <taxon>Pseudomonadati</taxon>
        <taxon>Pseudomonadota</taxon>
        <taxon>Alphaproteobacteria</taxon>
        <taxon>Acetobacterales</taxon>
        <taxon>Roseomonadaceae</taxon>
        <taxon>Falsiroseomonas</taxon>
    </lineage>
</organism>
<evidence type="ECO:0000256" key="12">
    <source>
        <dbReference type="PROSITE-ProRule" id="PRU00169"/>
    </source>
</evidence>
<dbReference type="InterPro" id="IPR036890">
    <property type="entry name" value="HATPase_C_sf"/>
</dbReference>
<dbReference type="SUPFAM" id="SSF52172">
    <property type="entry name" value="CheY-like"/>
    <property type="match status" value="1"/>
</dbReference>
<dbReference type="SMART" id="SM00911">
    <property type="entry name" value="HWE_HK"/>
    <property type="match status" value="1"/>
</dbReference>
<dbReference type="OrthoDB" id="5287260at2"/>
<dbReference type="InterPro" id="IPR011006">
    <property type="entry name" value="CheY-like_superfamily"/>
</dbReference>
<evidence type="ECO:0000256" key="10">
    <source>
        <dbReference type="ARBA" id="ARBA00022991"/>
    </source>
</evidence>
<dbReference type="Gene3D" id="3.30.450.40">
    <property type="match status" value="1"/>
</dbReference>
<dbReference type="GO" id="GO:0000160">
    <property type="term" value="P:phosphorelay signal transduction system"/>
    <property type="evidence" value="ECO:0007669"/>
    <property type="project" value="InterPro"/>
</dbReference>
<dbReference type="SMART" id="SM00448">
    <property type="entry name" value="REC"/>
    <property type="match status" value="1"/>
</dbReference>
<dbReference type="PANTHER" id="PTHR41523">
    <property type="entry name" value="TWO-COMPONENT SYSTEM SENSOR PROTEIN"/>
    <property type="match status" value="1"/>
</dbReference>
<sequence length="855" mass="90614">MSALPLPAFGEADLSNCDREPIHIPGSVQPHGLLLVLHPESLEVLQAAGDGGLLGAGAAPAAGQAAADLLPAAVLAEIASLPEEPAPTAGRALEAALPGGGVLDIVAHRTPAGIILEIEPLEGAGGAVRPGPLPVVLSMIARLGEAGTLGAFCQAAADEVRRVTGFDRVMVYRFAPDDSGEVIAEARDAGIGAYLGLHYPASDVPRQARELYVQNWLRIIPDARYVPAPLVPPVSPLTGRPTDLSCCALRSVSPLHLDYLANMGVRASMSLSIVQGGRLWGLIACHHRTPHRVPVAIRGACELFARMFSLQIEAKQRAEDHAHAERMHRVHEGLVRVMAREDNLALGLIRQRPNLLDFMDSAGVALLIEGNYAALGRVPEEEQVRAFAAWAGSRAEDGVLVLDSLAEAFPPARGFAAVAAGALVLSLTRDPRDCIIWFRPEVVQTVTWAGNPNKPVEVTGGGARVAPRRSFAAWRETVRGRCRPWRAIEVEAAQALRVSLLEVVLRRMDEVARERAEARQRQDLLLAELDHRVKNTLANIQALVRHSSRNAGSVGGFVTDLHGRLRAMAKAHSLLSRSRWEGAGLRSLVEEELHPHLGAEGGMPRIGIVGPDIRLRPKAALAVSLALHELATNAVKHGALSVPAGRVQVSWRVAEGKLLLEWRESGGPPVAAPGHRGFGSMMIERSLAYEVGGTTKLDFRPEGILFHVEMPLRHVAEAGVAPDGPGAGQDAAPALRGLRVLVVEDSALVAMELETALRAQGAEVIGPVARIEEAAAAILPVPPDAALLDIDLDGVAVFPLADALAAAGVPFVFTTGYEARLVLPPRFAGRPVLAKPYRGEDAAAALAALRPAGAR</sequence>
<keyword evidence="9" id="KW-0067">ATP-binding</keyword>
<comment type="catalytic activity">
    <reaction evidence="1">
        <text>ATP + protein L-histidine = ADP + protein N-phospho-L-histidine.</text>
        <dbReference type="EC" id="2.7.13.3"/>
    </reaction>
</comment>
<keyword evidence="6" id="KW-0808">Transferase</keyword>
<keyword evidence="17" id="KW-1185">Reference proteome</keyword>
<dbReference type="EC" id="2.7.13.3" evidence="2"/>
<dbReference type="Pfam" id="PF08446">
    <property type="entry name" value="PAS_2"/>
    <property type="match status" value="1"/>
</dbReference>
<keyword evidence="3" id="KW-0600">Photoreceptor protein</keyword>
<dbReference type="GO" id="GO:0009881">
    <property type="term" value="F:photoreceptor activity"/>
    <property type="evidence" value="ECO:0007669"/>
    <property type="project" value="UniProtKB-KW"/>
</dbReference>
<dbReference type="PROSITE" id="PS50110">
    <property type="entry name" value="RESPONSE_REGULATORY"/>
    <property type="match status" value="1"/>
</dbReference>
<evidence type="ECO:0000256" key="11">
    <source>
        <dbReference type="ARBA" id="ARBA00023170"/>
    </source>
</evidence>
<evidence type="ECO:0000256" key="8">
    <source>
        <dbReference type="ARBA" id="ARBA00022777"/>
    </source>
</evidence>
<dbReference type="InterPro" id="IPR013515">
    <property type="entry name" value="Phytochrome_cen-reg"/>
</dbReference>
<evidence type="ECO:0000313" key="17">
    <source>
        <dbReference type="Proteomes" id="UP000245765"/>
    </source>
</evidence>
<dbReference type="PANTHER" id="PTHR41523:SF7">
    <property type="entry name" value="HISTIDINE KINASE"/>
    <property type="match status" value="1"/>
</dbReference>
<gene>
    <name evidence="16" type="ORF">DFH01_16595</name>
</gene>
<reference evidence="17" key="1">
    <citation type="submission" date="2018-05" db="EMBL/GenBank/DDBJ databases">
        <authorList>
            <person name="Du Z."/>
            <person name="Wang X."/>
        </authorList>
    </citation>
    <scope>NUCLEOTIDE SEQUENCE [LARGE SCALE GENOMIC DNA]</scope>
    <source>
        <strain evidence="17">CQN31</strain>
    </source>
</reference>
<keyword evidence="13" id="KW-0175">Coiled coil</keyword>
<evidence type="ECO:0000256" key="13">
    <source>
        <dbReference type="SAM" id="Coils"/>
    </source>
</evidence>
<evidence type="ECO:0000256" key="4">
    <source>
        <dbReference type="ARBA" id="ARBA00022553"/>
    </source>
</evidence>
<dbReference type="GO" id="GO:0006355">
    <property type="term" value="P:regulation of DNA-templated transcription"/>
    <property type="evidence" value="ECO:0007669"/>
    <property type="project" value="InterPro"/>
</dbReference>
<dbReference type="Pfam" id="PF01590">
    <property type="entry name" value="GAF"/>
    <property type="match status" value="1"/>
</dbReference>
<dbReference type="SUPFAM" id="SSF55874">
    <property type="entry name" value="ATPase domain of HSP90 chaperone/DNA topoisomerase II/histidine kinase"/>
    <property type="match status" value="1"/>
</dbReference>
<protein>
    <recommendedName>
        <fullName evidence="2">histidine kinase</fullName>
        <ecNumber evidence="2">2.7.13.3</ecNumber>
    </recommendedName>
</protein>
<dbReference type="Pfam" id="PF07536">
    <property type="entry name" value="HWE_HK"/>
    <property type="match status" value="1"/>
</dbReference>
<keyword evidence="10" id="KW-0157">Chromophore</keyword>
<evidence type="ECO:0000259" key="15">
    <source>
        <dbReference type="PROSITE" id="PS50110"/>
    </source>
</evidence>
<dbReference type="Proteomes" id="UP000245765">
    <property type="component" value="Unassembled WGS sequence"/>
</dbReference>
<dbReference type="SUPFAM" id="SSF55785">
    <property type="entry name" value="PYP-like sensor domain (PAS domain)"/>
    <property type="match status" value="1"/>
</dbReference>
<evidence type="ECO:0000259" key="14">
    <source>
        <dbReference type="PROSITE" id="PS50046"/>
    </source>
</evidence>
<dbReference type="AlphaFoldDB" id="A0A317FGI8"/>
<keyword evidence="8" id="KW-0418">Kinase</keyword>
<keyword evidence="11" id="KW-0675">Receptor</keyword>
<evidence type="ECO:0000256" key="2">
    <source>
        <dbReference type="ARBA" id="ARBA00012438"/>
    </source>
</evidence>
<dbReference type="InterPro" id="IPR011102">
    <property type="entry name" value="Sig_transdc_His_kinase_HWE"/>
</dbReference>
<keyword evidence="4 12" id="KW-0597">Phosphoprotein</keyword>
<dbReference type="Gene3D" id="3.30.565.10">
    <property type="entry name" value="Histidine kinase-like ATPase, C-terminal domain"/>
    <property type="match status" value="1"/>
</dbReference>
<evidence type="ECO:0000256" key="1">
    <source>
        <dbReference type="ARBA" id="ARBA00000085"/>
    </source>
</evidence>
<evidence type="ECO:0000256" key="7">
    <source>
        <dbReference type="ARBA" id="ARBA00022741"/>
    </source>
</evidence>
<dbReference type="GO" id="GO:0009584">
    <property type="term" value="P:detection of visible light"/>
    <property type="evidence" value="ECO:0007669"/>
    <property type="project" value="InterPro"/>
</dbReference>
<feature type="coiled-coil region" evidence="13">
    <location>
        <begin position="501"/>
        <end position="528"/>
    </location>
</feature>
<dbReference type="EMBL" id="QGNA01000003">
    <property type="protein sequence ID" value="PWS36748.1"/>
    <property type="molecule type" value="Genomic_DNA"/>
</dbReference>
<dbReference type="Gene3D" id="3.40.50.2300">
    <property type="match status" value="1"/>
</dbReference>
<dbReference type="InterPro" id="IPR003018">
    <property type="entry name" value="GAF"/>
</dbReference>
<dbReference type="RefSeq" id="WP_109871541.1">
    <property type="nucleotide sequence ID" value="NZ_QGNA01000003.1"/>
</dbReference>
<dbReference type="GO" id="GO:0004673">
    <property type="term" value="F:protein histidine kinase activity"/>
    <property type="evidence" value="ECO:0007669"/>
    <property type="project" value="UniProtKB-EC"/>
</dbReference>
<dbReference type="SMART" id="SM00065">
    <property type="entry name" value="GAF"/>
    <property type="match status" value="1"/>
</dbReference>
<evidence type="ECO:0000256" key="3">
    <source>
        <dbReference type="ARBA" id="ARBA00022543"/>
    </source>
</evidence>
<evidence type="ECO:0000256" key="9">
    <source>
        <dbReference type="ARBA" id="ARBA00022840"/>
    </source>
</evidence>
<dbReference type="InterPro" id="IPR029016">
    <property type="entry name" value="GAF-like_dom_sf"/>
</dbReference>
<accession>A0A317FGI8</accession>
<dbReference type="InterPro" id="IPR043150">
    <property type="entry name" value="Phytochrome_PHY_sf"/>
</dbReference>
<dbReference type="InterPro" id="IPR013654">
    <property type="entry name" value="PAS_2"/>
</dbReference>
<dbReference type="PRINTS" id="PR01033">
    <property type="entry name" value="PHYTOCHROME"/>
</dbReference>
<dbReference type="SUPFAM" id="SSF55781">
    <property type="entry name" value="GAF domain-like"/>
    <property type="match status" value="2"/>
</dbReference>
<comment type="caution">
    <text evidence="16">The sequence shown here is derived from an EMBL/GenBank/DDBJ whole genome shotgun (WGS) entry which is preliminary data.</text>
</comment>
<feature type="modified residue" description="4-aspartylphosphate" evidence="12">
    <location>
        <position position="789"/>
    </location>
</feature>
<evidence type="ECO:0000313" key="16">
    <source>
        <dbReference type="EMBL" id="PWS36748.1"/>
    </source>
</evidence>
<dbReference type="Gene3D" id="3.30.450.270">
    <property type="match status" value="1"/>
</dbReference>
<feature type="domain" description="Phytochrome chromophore attachment site" evidence="14">
    <location>
        <begin position="148"/>
        <end position="306"/>
    </location>
</feature>
<evidence type="ECO:0000256" key="5">
    <source>
        <dbReference type="ARBA" id="ARBA00022606"/>
    </source>
</evidence>
<dbReference type="GO" id="GO:0005524">
    <property type="term" value="F:ATP binding"/>
    <property type="evidence" value="ECO:0007669"/>
    <property type="project" value="UniProtKB-KW"/>
</dbReference>
<dbReference type="InterPro" id="IPR035965">
    <property type="entry name" value="PAS-like_dom_sf"/>
</dbReference>
<dbReference type="Pfam" id="PF00360">
    <property type="entry name" value="PHY"/>
    <property type="match status" value="1"/>
</dbReference>
<dbReference type="InterPro" id="IPR016132">
    <property type="entry name" value="Phyto_chromo_attachment"/>
</dbReference>
<keyword evidence="7" id="KW-0547">Nucleotide-binding</keyword>
<dbReference type="InterPro" id="IPR001294">
    <property type="entry name" value="Phytochrome"/>
</dbReference>
<dbReference type="InterPro" id="IPR001789">
    <property type="entry name" value="Sig_transdc_resp-reg_receiver"/>
</dbReference>
<dbReference type="Gene3D" id="3.30.450.20">
    <property type="entry name" value="PAS domain"/>
    <property type="match status" value="2"/>
</dbReference>
<name>A0A317FGI8_9PROT</name>
<keyword evidence="5" id="KW-0716">Sensory transduction</keyword>
<dbReference type="PROSITE" id="PS50046">
    <property type="entry name" value="PHYTOCHROME_2"/>
    <property type="match status" value="1"/>
</dbReference>
<feature type="domain" description="Response regulatory" evidence="15">
    <location>
        <begin position="739"/>
        <end position="850"/>
    </location>
</feature>
<proteinExistence type="predicted"/>